<sequence length="223" mass="26173">MSKYYNSVREEMIKLLSKHCKEGAHDIYHLDRVYKMAKLINEKEGLSGDEDVLCLSSYMHDLHRLQMNDEVELKHSHEMGIIFYELCIKLELDMELIKKIKECIESTDKHCFLGDELESDLPIEAIILKDADNLDSLGAVGIGRAFMFGEHIGEKMYDPHTNLDGGHYNLTEKSKSIVHHFYEKLFRLEEDMGTNIGRRIAKNRIDYMEEYLNRFFEEFEVIL</sequence>
<gene>
    <name evidence="2" type="ORF">K5V21_07135</name>
</gene>
<dbReference type="SUPFAM" id="SSF109604">
    <property type="entry name" value="HD-domain/PDEase-like"/>
    <property type="match status" value="1"/>
</dbReference>
<proteinExistence type="predicted"/>
<dbReference type="Pfam" id="PF01966">
    <property type="entry name" value="HD"/>
    <property type="match status" value="1"/>
</dbReference>
<dbReference type="RefSeq" id="WP_221860341.1">
    <property type="nucleotide sequence ID" value="NZ_JAIKTU010000005.1"/>
</dbReference>
<evidence type="ECO:0000313" key="3">
    <source>
        <dbReference type="Proteomes" id="UP001299068"/>
    </source>
</evidence>
<protein>
    <submittedName>
        <fullName evidence="2">HD domain-containing protein</fullName>
    </submittedName>
</protein>
<evidence type="ECO:0000259" key="1">
    <source>
        <dbReference type="SMART" id="SM00471"/>
    </source>
</evidence>
<dbReference type="Proteomes" id="UP001299068">
    <property type="component" value="Unassembled WGS sequence"/>
</dbReference>
<reference evidence="2 3" key="1">
    <citation type="journal article" date="2021" name="Cell Host Microbe">
        <title>in vivo commensal control of Clostridioides difficile virulence.</title>
        <authorList>
            <person name="Girinathan B.P."/>
            <person name="Dibenedetto N."/>
            <person name="Worley J.N."/>
            <person name="Peltier J."/>
            <person name="Arrieta-Ortiz M.L."/>
            <person name="Rupa Christinal Immanuel S."/>
            <person name="Lavin R."/>
            <person name="Delaney M.L."/>
            <person name="Cummins C."/>
            <person name="Hoffmann M."/>
            <person name="Luo Y."/>
            <person name="Gonzalez-Escalona N."/>
            <person name="Allard M."/>
            <person name="Onderdonk A.B."/>
            <person name="Gerber G.K."/>
            <person name="Sonenshein A.L."/>
            <person name="Baliga N."/>
            <person name="Dupuy B."/>
            <person name="Bry L."/>
        </authorList>
    </citation>
    <scope>NUCLEOTIDE SEQUENCE [LARGE SCALE GENOMIC DNA]</scope>
    <source>
        <strain evidence="2 3">DSM 599</strain>
    </source>
</reference>
<dbReference type="Gene3D" id="1.10.3210.50">
    <property type="match status" value="1"/>
</dbReference>
<keyword evidence="3" id="KW-1185">Reference proteome</keyword>
<dbReference type="InterPro" id="IPR006674">
    <property type="entry name" value="HD_domain"/>
</dbReference>
<feature type="domain" description="HD/PDEase" evidence="1">
    <location>
        <begin position="22"/>
        <end position="146"/>
    </location>
</feature>
<organism evidence="2 3">
    <name type="scientific">Clostridium sardiniense</name>
    <name type="common">Clostridium absonum</name>
    <dbReference type="NCBI Taxonomy" id="29369"/>
    <lineage>
        <taxon>Bacteria</taxon>
        <taxon>Bacillati</taxon>
        <taxon>Bacillota</taxon>
        <taxon>Clostridia</taxon>
        <taxon>Eubacteriales</taxon>
        <taxon>Clostridiaceae</taxon>
        <taxon>Clostridium</taxon>
    </lineage>
</organism>
<accession>A0ABS7KWP1</accession>
<dbReference type="EMBL" id="JAIKTU010000005">
    <property type="protein sequence ID" value="MBY0755226.1"/>
    <property type="molecule type" value="Genomic_DNA"/>
</dbReference>
<dbReference type="InterPro" id="IPR003607">
    <property type="entry name" value="HD/PDEase_dom"/>
</dbReference>
<dbReference type="PANTHER" id="PTHR33594">
    <property type="entry name" value="SUPERFAMILY HYDROLASE, PUTATIVE (AFU_ORTHOLOGUE AFUA_1G03035)-RELATED"/>
    <property type="match status" value="1"/>
</dbReference>
<dbReference type="PANTHER" id="PTHR33594:SF1">
    <property type="entry name" value="HD_PDEASE DOMAIN-CONTAINING PROTEIN"/>
    <property type="match status" value="1"/>
</dbReference>
<comment type="caution">
    <text evidence="2">The sequence shown here is derived from an EMBL/GenBank/DDBJ whole genome shotgun (WGS) entry which is preliminary data.</text>
</comment>
<name>A0ABS7KWP1_CLOSR</name>
<dbReference type="SMART" id="SM00471">
    <property type="entry name" value="HDc"/>
    <property type="match status" value="1"/>
</dbReference>
<evidence type="ECO:0000313" key="2">
    <source>
        <dbReference type="EMBL" id="MBY0755226.1"/>
    </source>
</evidence>
<dbReference type="CDD" id="cd00077">
    <property type="entry name" value="HDc"/>
    <property type="match status" value="1"/>
</dbReference>